<protein>
    <recommendedName>
        <fullName evidence="3">Retrotransposon gag domain-containing protein</fullName>
    </recommendedName>
</protein>
<dbReference type="Proteomes" id="UP000198211">
    <property type="component" value="Unassembled WGS sequence"/>
</dbReference>
<keyword evidence="2" id="KW-1185">Reference proteome</keyword>
<dbReference type="EMBL" id="NBNE01005579">
    <property type="protein sequence ID" value="OWZ03342.1"/>
    <property type="molecule type" value="Genomic_DNA"/>
</dbReference>
<proteinExistence type="predicted"/>
<evidence type="ECO:0000313" key="2">
    <source>
        <dbReference type="Proteomes" id="UP000198211"/>
    </source>
</evidence>
<accession>A0A225VDE6</accession>
<organism evidence="1 2">
    <name type="scientific">Phytophthora megakarya</name>
    <dbReference type="NCBI Taxonomy" id="4795"/>
    <lineage>
        <taxon>Eukaryota</taxon>
        <taxon>Sar</taxon>
        <taxon>Stramenopiles</taxon>
        <taxon>Oomycota</taxon>
        <taxon>Peronosporomycetes</taxon>
        <taxon>Peronosporales</taxon>
        <taxon>Peronosporaceae</taxon>
        <taxon>Phytophthora</taxon>
    </lineage>
</organism>
<comment type="caution">
    <text evidence="1">The sequence shown here is derived from an EMBL/GenBank/DDBJ whole genome shotgun (WGS) entry which is preliminary data.</text>
</comment>
<reference evidence="2" key="1">
    <citation type="submission" date="2017-03" db="EMBL/GenBank/DDBJ databases">
        <title>Phytopthora megakarya and P. palmivora, two closely related causual agents of cacao black pod achieved similar genome size and gene model numbers by different mechanisms.</title>
        <authorList>
            <person name="Ali S."/>
            <person name="Shao J."/>
            <person name="Larry D.J."/>
            <person name="Kronmiller B."/>
            <person name="Shen D."/>
            <person name="Strem M.D."/>
            <person name="Melnick R.L."/>
            <person name="Guiltinan M.J."/>
            <person name="Tyler B.M."/>
            <person name="Meinhardt L.W."/>
            <person name="Bailey B.A."/>
        </authorList>
    </citation>
    <scope>NUCLEOTIDE SEQUENCE [LARGE SCALE GENOMIC DNA]</scope>
    <source>
        <strain evidence="2">zdho120</strain>
    </source>
</reference>
<name>A0A225VDE6_9STRA</name>
<gene>
    <name evidence="1" type="ORF">PHMEG_00024944</name>
</gene>
<evidence type="ECO:0000313" key="1">
    <source>
        <dbReference type="EMBL" id="OWZ03342.1"/>
    </source>
</evidence>
<evidence type="ECO:0008006" key="3">
    <source>
        <dbReference type="Google" id="ProtNLM"/>
    </source>
</evidence>
<dbReference type="AlphaFoldDB" id="A0A225VDE6"/>
<sequence length="239" mass="28242">MGIRRSWSLWLSSGCRVCPRYGVSFRPFLTYDTVEHFDTSLSLDKRRAWWDKFQYTASGGGWREQKLCSRLYSRLSHNPGTKAWVQQLPESVRRIWKQLLDRFYKELCRSTESPVERYLILKQESRETPRTFMWRFNAAATKANVDFHSTSGCHRHVNQFLKNLRDRKIQLTLQGRVYFTTYELEGVLNQVEEMEQGMRRKPANDAQFGRHKPQGIGPGVTTRGGYLRARFRLHQSCRP</sequence>
<dbReference type="OrthoDB" id="6774612at2759"/>